<dbReference type="InterPro" id="IPR015890">
    <property type="entry name" value="Chorismate_C"/>
</dbReference>
<dbReference type="PANTHER" id="PTHR11236">
    <property type="entry name" value="AMINOBENZOATE/ANTHRANILATE SYNTHASE"/>
    <property type="match status" value="1"/>
</dbReference>
<organism evidence="7 8">
    <name type="scientific">Streptomyces inusitatus</name>
    <dbReference type="NCBI Taxonomy" id="68221"/>
    <lineage>
        <taxon>Bacteria</taxon>
        <taxon>Bacillati</taxon>
        <taxon>Actinomycetota</taxon>
        <taxon>Actinomycetes</taxon>
        <taxon>Kitasatosporales</taxon>
        <taxon>Streptomycetaceae</taxon>
        <taxon>Streptomyces</taxon>
    </lineage>
</organism>
<dbReference type="Proteomes" id="UP000630936">
    <property type="component" value="Unassembled WGS sequence"/>
</dbReference>
<dbReference type="InterPro" id="IPR019999">
    <property type="entry name" value="Anth_synth_I-like"/>
</dbReference>
<comment type="cofactor">
    <cofactor evidence="1">
        <name>Mg(2+)</name>
        <dbReference type="ChEBI" id="CHEBI:18420"/>
    </cofactor>
</comment>
<feature type="domain" description="Chorismate-utilising enzyme C-terminal" evidence="6">
    <location>
        <begin position="176"/>
        <end position="429"/>
    </location>
</feature>
<dbReference type="RefSeq" id="WP_190124035.1">
    <property type="nucleotide sequence ID" value="NZ_BMWG01000010.1"/>
</dbReference>
<dbReference type="InterPro" id="IPR005801">
    <property type="entry name" value="ADC_synthase"/>
</dbReference>
<feature type="compositionally biased region" description="Basic and acidic residues" evidence="5">
    <location>
        <begin position="450"/>
        <end position="464"/>
    </location>
</feature>
<comment type="caution">
    <text evidence="7">The sequence shown here is derived from an EMBL/GenBank/DDBJ whole genome shotgun (WGS) entry which is preliminary data.</text>
</comment>
<evidence type="ECO:0000256" key="4">
    <source>
        <dbReference type="ARBA" id="ARBA00023239"/>
    </source>
</evidence>
<dbReference type="GO" id="GO:0000162">
    <property type="term" value="P:L-tryptophan biosynthetic process"/>
    <property type="evidence" value="ECO:0007669"/>
    <property type="project" value="TreeGrafter"/>
</dbReference>
<dbReference type="EMBL" id="BMWG01000010">
    <property type="protein sequence ID" value="GGZ37938.1"/>
    <property type="molecule type" value="Genomic_DNA"/>
</dbReference>
<evidence type="ECO:0000259" key="6">
    <source>
        <dbReference type="Pfam" id="PF00425"/>
    </source>
</evidence>
<dbReference type="GO" id="GO:0008909">
    <property type="term" value="F:isochorismate synthase activity"/>
    <property type="evidence" value="ECO:0007669"/>
    <property type="project" value="InterPro"/>
</dbReference>
<name>A0A918Q943_9ACTN</name>
<evidence type="ECO:0000256" key="5">
    <source>
        <dbReference type="SAM" id="MobiDB-lite"/>
    </source>
</evidence>
<evidence type="ECO:0000256" key="1">
    <source>
        <dbReference type="ARBA" id="ARBA00001946"/>
    </source>
</evidence>
<accession>A0A918Q943</accession>
<protein>
    <submittedName>
        <fullName evidence="7">Salicylate synthase</fullName>
    </submittedName>
</protein>
<dbReference type="NCBIfam" id="TIGR03494">
    <property type="entry name" value="salicyl_syn"/>
    <property type="match status" value="1"/>
</dbReference>
<dbReference type="PRINTS" id="PR00095">
    <property type="entry name" value="ANTSNTHASEI"/>
</dbReference>
<proteinExistence type="predicted"/>
<dbReference type="InterPro" id="IPR019996">
    <property type="entry name" value="Salicylate_synthase"/>
</dbReference>
<reference evidence="7" key="2">
    <citation type="submission" date="2020-09" db="EMBL/GenBank/DDBJ databases">
        <authorList>
            <person name="Sun Q."/>
            <person name="Ohkuma M."/>
        </authorList>
    </citation>
    <scope>NUCLEOTIDE SEQUENCE</scope>
    <source>
        <strain evidence="7">JCM 4988</strain>
    </source>
</reference>
<dbReference type="GO" id="GO:0046872">
    <property type="term" value="F:metal ion binding"/>
    <property type="evidence" value="ECO:0007669"/>
    <property type="project" value="UniProtKB-KW"/>
</dbReference>
<dbReference type="AlphaFoldDB" id="A0A918Q943"/>
<dbReference type="SUPFAM" id="SSF56322">
    <property type="entry name" value="ADC synthase"/>
    <property type="match status" value="1"/>
</dbReference>
<dbReference type="GO" id="GO:0016833">
    <property type="term" value="F:oxo-acid-lyase activity"/>
    <property type="evidence" value="ECO:0007669"/>
    <property type="project" value="InterPro"/>
</dbReference>
<keyword evidence="8" id="KW-1185">Reference proteome</keyword>
<reference evidence="7" key="1">
    <citation type="journal article" date="2014" name="Int. J. Syst. Evol. Microbiol.">
        <title>Complete genome sequence of Corynebacterium casei LMG S-19264T (=DSM 44701T), isolated from a smear-ripened cheese.</title>
        <authorList>
            <consortium name="US DOE Joint Genome Institute (JGI-PGF)"/>
            <person name="Walter F."/>
            <person name="Albersmeier A."/>
            <person name="Kalinowski J."/>
            <person name="Ruckert C."/>
        </authorList>
    </citation>
    <scope>NUCLEOTIDE SEQUENCE</scope>
    <source>
        <strain evidence="7">JCM 4988</strain>
    </source>
</reference>
<dbReference type="Pfam" id="PF00425">
    <property type="entry name" value="Chorismate_bind"/>
    <property type="match status" value="1"/>
</dbReference>
<evidence type="ECO:0000256" key="3">
    <source>
        <dbReference type="ARBA" id="ARBA00022842"/>
    </source>
</evidence>
<keyword evidence="4" id="KW-0456">Lyase</keyword>
<feature type="region of interest" description="Disordered" evidence="5">
    <location>
        <begin position="433"/>
        <end position="464"/>
    </location>
</feature>
<dbReference type="PANTHER" id="PTHR11236:SF48">
    <property type="entry name" value="ISOCHORISMATE SYNTHASE MENF"/>
    <property type="match status" value="1"/>
</dbReference>
<evidence type="ECO:0000313" key="8">
    <source>
        <dbReference type="Proteomes" id="UP000630936"/>
    </source>
</evidence>
<dbReference type="Gene3D" id="3.60.120.10">
    <property type="entry name" value="Anthranilate synthase"/>
    <property type="match status" value="1"/>
</dbReference>
<gene>
    <name evidence="7" type="ORF">GCM10010387_34960</name>
</gene>
<evidence type="ECO:0000256" key="2">
    <source>
        <dbReference type="ARBA" id="ARBA00022723"/>
    </source>
</evidence>
<keyword evidence="3" id="KW-0460">Magnesium</keyword>
<sequence>MTTLSDRSGYRSATVGALGDPLAVAASLAGASTAPHVLYERAGQWSFGAGAAYELLLYPDRIEVRDSFGDRTLATGPAPLQQIADLLAACPLPGWRAYGWAGFELAYFLHGLPQLAGPEPLLHLIVPETEVRWQDGEATLRALDPGALPALAELLAKEPAPAAGAPLDLDEGELGEEYRKAVAAAVEDIRARQLQKVILSRVVPVPQEIDLAATYLLGRRGNTPARSFLLDLGVHRAAGFSPETVVEVDAHGRISTQPLAGTRALTGDPAADHDRHEELLADPKEIFEHAISVKAACEELYPMSERGSVTVDEFMNVRRRGSVQHLASRVGARLAPGRNAWHALAALFPAVTASGLPKAAACTAIHRYESLPRGLYSGAVLTADADGSLDAALVLRTVFQRDGRTWLRAGAGIVEHSTPEREFEETCEKLRSTSRFLVPRTPSDAGSPEGPRDPRNRDFGATDR</sequence>
<evidence type="ECO:0000313" key="7">
    <source>
        <dbReference type="EMBL" id="GGZ37938.1"/>
    </source>
</evidence>
<keyword evidence="2" id="KW-0479">Metal-binding</keyword>